<dbReference type="PANTHER" id="PTHR43194">
    <property type="entry name" value="HYDROLASE ALPHA/BETA FOLD FAMILY"/>
    <property type="match status" value="1"/>
</dbReference>
<name>Q6CNE9_KLULA</name>
<dbReference type="OMA" id="DQVTHGD"/>
<dbReference type="FunCoup" id="Q6CNE9">
    <property type="interactions" value="46"/>
</dbReference>
<dbReference type="InterPro" id="IPR000073">
    <property type="entry name" value="AB_hydrolase_1"/>
</dbReference>
<dbReference type="Gene3D" id="3.40.50.1820">
    <property type="entry name" value="alpha/beta hydrolase"/>
    <property type="match status" value="1"/>
</dbReference>
<dbReference type="KEGG" id="kla:KLLA0_E13091g"/>
<organism evidence="2 3">
    <name type="scientific">Kluyveromyces lactis (strain ATCC 8585 / CBS 2359 / DSM 70799 / NBRC 1267 / NRRL Y-1140 / WM37)</name>
    <name type="common">Yeast</name>
    <name type="synonym">Candida sphaerica</name>
    <dbReference type="NCBI Taxonomy" id="284590"/>
    <lineage>
        <taxon>Eukaryota</taxon>
        <taxon>Fungi</taxon>
        <taxon>Dikarya</taxon>
        <taxon>Ascomycota</taxon>
        <taxon>Saccharomycotina</taxon>
        <taxon>Saccharomycetes</taxon>
        <taxon>Saccharomycetales</taxon>
        <taxon>Saccharomycetaceae</taxon>
        <taxon>Kluyveromyces</taxon>
    </lineage>
</organism>
<evidence type="ECO:0000259" key="1">
    <source>
        <dbReference type="Pfam" id="PF12697"/>
    </source>
</evidence>
<evidence type="ECO:0000313" key="2">
    <source>
        <dbReference type="EMBL" id="CAG99627.1"/>
    </source>
</evidence>
<evidence type="ECO:0000313" key="3">
    <source>
        <dbReference type="Proteomes" id="UP000000598"/>
    </source>
</evidence>
<dbReference type="eggNOG" id="ENOG502QT3R">
    <property type="taxonomic scope" value="Eukaryota"/>
</dbReference>
<sequence length="363" mass="41784">MIKSTKRVTAAVPRTDYRSTLSGTDVLEIFYDVYETEDLRAVPEVNIVFLHGTGMTKSIWEWYVKYFHKQIQANPEKYQYKLGKLIAVDQVNHGDSCVANEGKLGSIFHWIDGSKDIIKICDVELNPPKQNSFNVLIGHSMGGHQALGCGILSPNLFQLIITMEPVVKMLNPPSPKKITLLSNNYFNAISNMVQDTFATRDEYEEFMRKRSFWRNSDKTILDTFCDAELIKRGSKFHTKTSKEQHLIGYMCLHPYAYWLIDNLKWIESPVICYVGGKSKWCPPENYQLLQDTIPHYKRIQIDNVDHLMNIENPNVIGPMLLGHITKKLQSASVDELHNNRDQFEPLYKELVATRVVNKPKSKL</sequence>
<dbReference type="Pfam" id="PF12697">
    <property type="entry name" value="Abhydrolase_6"/>
    <property type="match status" value="1"/>
</dbReference>
<feature type="domain" description="AB hydrolase-1" evidence="1">
    <location>
        <begin position="47"/>
        <end position="313"/>
    </location>
</feature>
<dbReference type="PANTHER" id="PTHR43194:SF2">
    <property type="entry name" value="PEROXISOMAL MEMBRANE PROTEIN LPX1"/>
    <property type="match status" value="1"/>
</dbReference>
<keyword evidence="3" id="KW-1185">Reference proteome</keyword>
<gene>
    <name evidence="2" type="ORF">KLLA0_E13091g</name>
</gene>
<protein>
    <submittedName>
        <fullName evidence="2">KLLA0E13091p</fullName>
    </submittedName>
</protein>
<dbReference type="InParanoid" id="Q6CNE9"/>
<proteinExistence type="predicted"/>
<dbReference type="EMBL" id="CR382125">
    <property type="protein sequence ID" value="CAG99627.1"/>
    <property type="molecule type" value="Genomic_DNA"/>
</dbReference>
<dbReference type="MEROPS" id="S33.022"/>
<dbReference type="InterPro" id="IPR029058">
    <property type="entry name" value="AB_hydrolase_fold"/>
</dbReference>
<dbReference type="PaxDb" id="284590-Q6CNE9"/>
<accession>Q6CNE9</accession>
<dbReference type="AlphaFoldDB" id="Q6CNE9"/>
<reference evidence="2 3" key="1">
    <citation type="journal article" date="2004" name="Nature">
        <title>Genome evolution in yeasts.</title>
        <authorList>
            <consortium name="Genolevures"/>
            <person name="Dujon B."/>
            <person name="Sherman D."/>
            <person name="Fischer G."/>
            <person name="Durrens P."/>
            <person name="Casaregola S."/>
            <person name="Lafontaine I."/>
            <person name="de Montigny J."/>
            <person name="Marck C."/>
            <person name="Neuveglise C."/>
            <person name="Talla E."/>
            <person name="Goffard N."/>
            <person name="Frangeul L."/>
            <person name="Aigle M."/>
            <person name="Anthouard V."/>
            <person name="Babour A."/>
            <person name="Barbe V."/>
            <person name="Barnay S."/>
            <person name="Blanchin S."/>
            <person name="Beckerich J.M."/>
            <person name="Beyne E."/>
            <person name="Bleykasten C."/>
            <person name="Boisrame A."/>
            <person name="Boyer J."/>
            <person name="Cattolico L."/>
            <person name="Confanioleri F."/>
            <person name="de Daruvar A."/>
            <person name="Despons L."/>
            <person name="Fabre E."/>
            <person name="Fairhead C."/>
            <person name="Ferry-Dumazet H."/>
            <person name="Groppi A."/>
            <person name="Hantraye F."/>
            <person name="Hennequin C."/>
            <person name="Jauniaux N."/>
            <person name="Joyet P."/>
            <person name="Kachouri R."/>
            <person name="Kerrest A."/>
            <person name="Koszul R."/>
            <person name="Lemaire M."/>
            <person name="Lesur I."/>
            <person name="Ma L."/>
            <person name="Muller H."/>
            <person name="Nicaud J.M."/>
            <person name="Nikolski M."/>
            <person name="Oztas S."/>
            <person name="Ozier-Kalogeropoulos O."/>
            <person name="Pellenz S."/>
            <person name="Potier S."/>
            <person name="Richard G.F."/>
            <person name="Straub M.L."/>
            <person name="Suleau A."/>
            <person name="Swennene D."/>
            <person name="Tekaia F."/>
            <person name="Wesolowski-Louvel M."/>
            <person name="Westhof E."/>
            <person name="Wirth B."/>
            <person name="Zeniou-Meyer M."/>
            <person name="Zivanovic I."/>
            <person name="Bolotin-Fukuhara M."/>
            <person name="Thierry A."/>
            <person name="Bouchier C."/>
            <person name="Caudron B."/>
            <person name="Scarpelli C."/>
            <person name="Gaillardin C."/>
            <person name="Weissenbach J."/>
            <person name="Wincker P."/>
            <person name="Souciet J.L."/>
        </authorList>
    </citation>
    <scope>NUCLEOTIDE SEQUENCE [LARGE SCALE GENOMIC DNA]</scope>
    <source>
        <strain evidence="3">ATCC 8585 / CBS 2359 / DSM 70799 / NBRC 1267 / NRRL Y-1140 / WM37</strain>
    </source>
</reference>
<dbReference type="STRING" id="284590.Q6CNE9"/>
<dbReference type="InterPro" id="IPR050228">
    <property type="entry name" value="Carboxylesterase_BioH"/>
</dbReference>
<dbReference type="Proteomes" id="UP000000598">
    <property type="component" value="Chromosome E"/>
</dbReference>
<dbReference type="SUPFAM" id="SSF53474">
    <property type="entry name" value="alpha/beta-Hydrolases"/>
    <property type="match status" value="1"/>
</dbReference>
<dbReference type="HOGENOM" id="CLU_061432_0_0_1"/>